<evidence type="ECO:0000313" key="2">
    <source>
        <dbReference type="Proteomes" id="UP000050741"/>
    </source>
</evidence>
<evidence type="ECO:0000313" key="3">
    <source>
        <dbReference type="WBParaSite" id="GPLIN_001354500"/>
    </source>
</evidence>
<organism evidence="2 3">
    <name type="scientific">Globodera pallida</name>
    <name type="common">Potato cyst nematode worm</name>
    <name type="synonym">Heterodera pallida</name>
    <dbReference type="NCBI Taxonomy" id="36090"/>
    <lineage>
        <taxon>Eukaryota</taxon>
        <taxon>Metazoa</taxon>
        <taxon>Ecdysozoa</taxon>
        <taxon>Nematoda</taxon>
        <taxon>Chromadorea</taxon>
        <taxon>Rhabditida</taxon>
        <taxon>Tylenchina</taxon>
        <taxon>Tylenchomorpha</taxon>
        <taxon>Tylenchoidea</taxon>
        <taxon>Heteroderidae</taxon>
        <taxon>Heteroderinae</taxon>
        <taxon>Globodera</taxon>
    </lineage>
</organism>
<keyword evidence="2" id="KW-1185">Reference proteome</keyword>
<dbReference type="WBParaSite" id="GPLIN_001354500">
    <property type="protein sequence ID" value="GPLIN_001354500"/>
    <property type="gene ID" value="GPLIN_001354500"/>
</dbReference>
<keyword evidence="1" id="KW-0812">Transmembrane</keyword>
<dbReference type="AlphaFoldDB" id="A0A183CKY9"/>
<keyword evidence="1" id="KW-0472">Membrane</keyword>
<keyword evidence="1" id="KW-1133">Transmembrane helix</keyword>
<reference evidence="3" key="3">
    <citation type="submission" date="2016-06" db="UniProtKB">
        <authorList>
            <consortium name="WormBaseParasite"/>
        </authorList>
    </citation>
    <scope>IDENTIFICATION</scope>
</reference>
<accession>A0A183CKY9</accession>
<reference evidence="2" key="2">
    <citation type="submission" date="2014-05" db="EMBL/GenBank/DDBJ databases">
        <title>The genome and life-stage specific transcriptomes of Globodera pallida elucidate key aspects of plant parasitism by a cyst nematode.</title>
        <authorList>
            <person name="Cotton J.A."/>
            <person name="Lilley C.J."/>
            <person name="Jones L.M."/>
            <person name="Kikuchi T."/>
            <person name="Reid A.J."/>
            <person name="Thorpe P."/>
            <person name="Tsai I.J."/>
            <person name="Beasley H."/>
            <person name="Blok V."/>
            <person name="Cock P.J.A."/>
            <person name="Van den Akker S.E."/>
            <person name="Holroyd N."/>
            <person name="Hunt M."/>
            <person name="Mantelin S."/>
            <person name="Naghra H."/>
            <person name="Pain A."/>
            <person name="Palomares-Rius J.E."/>
            <person name="Zarowiecki M."/>
            <person name="Berriman M."/>
            <person name="Jones J.T."/>
            <person name="Urwin P.E."/>
        </authorList>
    </citation>
    <scope>NUCLEOTIDE SEQUENCE [LARGE SCALE GENOMIC DNA]</scope>
    <source>
        <strain evidence="2">Lindley</strain>
    </source>
</reference>
<feature type="transmembrane region" description="Helical" evidence="1">
    <location>
        <begin position="58"/>
        <end position="79"/>
    </location>
</feature>
<dbReference type="Proteomes" id="UP000050741">
    <property type="component" value="Unassembled WGS sequence"/>
</dbReference>
<reference evidence="2" key="1">
    <citation type="submission" date="2013-12" db="EMBL/GenBank/DDBJ databases">
        <authorList>
            <person name="Aslett M."/>
        </authorList>
    </citation>
    <scope>NUCLEOTIDE SEQUENCE [LARGE SCALE GENOMIC DNA]</scope>
    <source>
        <strain evidence="2">Lindley</strain>
    </source>
</reference>
<protein>
    <submittedName>
        <fullName evidence="3">Uncharacterized protein</fullName>
    </submittedName>
</protein>
<name>A0A183CKY9_GLOPA</name>
<proteinExistence type="predicted"/>
<evidence type="ECO:0000256" key="1">
    <source>
        <dbReference type="SAM" id="Phobius"/>
    </source>
</evidence>
<sequence>MDCVNIREKSTTTKLLRPQQPLKPGKCQNLTLPKSLLKINDVLNLTKYRQLSTTLSNWLWIICLGFSCRDFALMLISLIHSTQLCGFYRFSGKHQKDLLFANPHSPRSIGCAISFAFSSPASPNLIRLVQISPQLHAILSAILAPCHTFFETITHQTLNFLRHFLHALLSLCHYAAQLGSTVVHSLSPEGVCHQSDNQTAILKTNCSATVKNLLAMQPTPLSVICIRFLAFSSASDKFLCSPAKRICKFCVLMDGADGPAERQRCNLAAGLLEYDIELVD</sequence>